<dbReference type="SUPFAM" id="SSF49503">
    <property type="entry name" value="Cupredoxins"/>
    <property type="match status" value="1"/>
</dbReference>
<dbReference type="GO" id="GO:0016491">
    <property type="term" value="F:oxidoreductase activity"/>
    <property type="evidence" value="ECO:0007669"/>
    <property type="project" value="TreeGrafter"/>
</dbReference>
<feature type="domain" description="Plastocyanin-like" evidence="1">
    <location>
        <begin position="2"/>
        <end position="98"/>
    </location>
</feature>
<dbReference type="AlphaFoldDB" id="A0AAD9XF64"/>
<dbReference type="EMBL" id="JANJYI010000003">
    <property type="protein sequence ID" value="KAK2658071.1"/>
    <property type="molecule type" value="Genomic_DNA"/>
</dbReference>
<reference evidence="2" key="1">
    <citation type="journal article" date="2023" name="Plant J.">
        <title>Genome sequences and population genomics provide insights into the demographic history, inbreeding, and mutation load of two 'living fossil' tree species of Dipteronia.</title>
        <authorList>
            <person name="Feng Y."/>
            <person name="Comes H.P."/>
            <person name="Chen J."/>
            <person name="Zhu S."/>
            <person name="Lu R."/>
            <person name="Zhang X."/>
            <person name="Li P."/>
            <person name="Qiu J."/>
            <person name="Olsen K.M."/>
            <person name="Qiu Y."/>
        </authorList>
    </citation>
    <scope>NUCLEOTIDE SEQUENCE</scope>
    <source>
        <strain evidence="2">KIB01</strain>
    </source>
</reference>
<protein>
    <recommendedName>
        <fullName evidence="1">Plastocyanin-like domain-containing protein</fullName>
    </recommendedName>
</protein>
<organism evidence="2 3">
    <name type="scientific">Dipteronia dyeriana</name>
    <dbReference type="NCBI Taxonomy" id="168575"/>
    <lineage>
        <taxon>Eukaryota</taxon>
        <taxon>Viridiplantae</taxon>
        <taxon>Streptophyta</taxon>
        <taxon>Embryophyta</taxon>
        <taxon>Tracheophyta</taxon>
        <taxon>Spermatophyta</taxon>
        <taxon>Magnoliopsida</taxon>
        <taxon>eudicotyledons</taxon>
        <taxon>Gunneridae</taxon>
        <taxon>Pentapetalae</taxon>
        <taxon>rosids</taxon>
        <taxon>malvids</taxon>
        <taxon>Sapindales</taxon>
        <taxon>Sapindaceae</taxon>
        <taxon>Hippocastanoideae</taxon>
        <taxon>Acereae</taxon>
        <taxon>Dipteronia</taxon>
    </lineage>
</organism>
<gene>
    <name evidence="2" type="ORF">Ddye_011123</name>
</gene>
<evidence type="ECO:0000259" key="1">
    <source>
        <dbReference type="Pfam" id="PF00394"/>
    </source>
</evidence>
<proteinExistence type="predicted"/>
<dbReference type="Gene3D" id="2.60.40.420">
    <property type="entry name" value="Cupredoxins - blue copper proteins"/>
    <property type="match status" value="1"/>
</dbReference>
<dbReference type="PANTHER" id="PTHR11709">
    <property type="entry name" value="MULTI-COPPER OXIDASE"/>
    <property type="match status" value="1"/>
</dbReference>
<dbReference type="PANTHER" id="PTHR11709:SF207">
    <property type="entry name" value="LACCASE-11"/>
    <property type="match status" value="1"/>
</dbReference>
<name>A0AAD9XF64_9ROSI</name>
<dbReference type="InterPro" id="IPR008972">
    <property type="entry name" value="Cupredoxin"/>
</dbReference>
<dbReference type="Proteomes" id="UP001280121">
    <property type="component" value="Unassembled WGS sequence"/>
</dbReference>
<sequence length="116" mass="12808">MEVESGKTYMLRIINAALNDDLFFAIAGHNMTVVEIDAVYTKPFRTPAIPIAPGQTTTVLVKAYHQSPGRYFMAARPFMDIPAPFDNKTVIAILQYKGILNTILPTLPNLPALNDT</sequence>
<dbReference type="InterPro" id="IPR001117">
    <property type="entry name" value="Cu-oxidase_2nd"/>
</dbReference>
<keyword evidence="3" id="KW-1185">Reference proteome</keyword>
<comment type="caution">
    <text evidence="2">The sequence shown here is derived from an EMBL/GenBank/DDBJ whole genome shotgun (WGS) entry which is preliminary data.</text>
</comment>
<evidence type="ECO:0000313" key="3">
    <source>
        <dbReference type="Proteomes" id="UP001280121"/>
    </source>
</evidence>
<dbReference type="Pfam" id="PF00394">
    <property type="entry name" value="Cu-oxidase"/>
    <property type="match status" value="1"/>
</dbReference>
<dbReference type="InterPro" id="IPR045087">
    <property type="entry name" value="Cu-oxidase_fam"/>
</dbReference>
<evidence type="ECO:0000313" key="2">
    <source>
        <dbReference type="EMBL" id="KAK2658071.1"/>
    </source>
</evidence>
<accession>A0AAD9XF64</accession>